<feature type="signal peptide" evidence="10">
    <location>
        <begin position="1"/>
        <end position="17"/>
    </location>
</feature>
<evidence type="ECO:0000256" key="5">
    <source>
        <dbReference type="ARBA" id="ARBA00023136"/>
    </source>
</evidence>
<dbReference type="CDD" id="cd00112">
    <property type="entry name" value="LDLa"/>
    <property type="match status" value="1"/>
</dbReference>
<organism evidence="12 13">
    <name type="scientific">Hymenolepis diminuta</name>
    <name type="common">Rat tapeworm</name>
    <dbReference type="NCBI Taxonomy" id="6216"/>
    <lineage>
        <taxon>Eukaryota</taxon>
        <taxon>Metazoa</taxon>
        <taxon>Spiralia</taxon>
        <taxon>Lophotrochozoa</taxon>
        <taxon>Platyhelminthes</taxon>
        <taxon>Cestoda</taxon>
        <taxon>Eucestoda</taxon>
        <taxon>Cyclophyllidea</taxon>
        <taxon>Hymenolepididae</taxon>
        <taxon>Hymenolepis</taxon>
    </lineage>
</organism>
<feature type="disulfide bond" evidence="8">
    <location>
        <begin position="186"/>
        <end position="201"/>
    </location>
</feature>
<keyword evidence="7" id="KW-0325">Glycoprotein</keyword>
<dbReference type="AlphaFoldDB" id="A0A564Y5F6"/>
<evidence type="ECO:0000259" key="11">
    <source>
        <dbReference type="PROSITE" id="PS50986"/>
    </source>
</evidence>
<name>A0A564Y5F6_HYMDI</name>
<evidence type="ECO:0000256" key="3">
    <source>
        <dbReference type="ARBA" id="ARBA00022729"/>
    </source>
</evidence>
<keyword evidence="13" id="KW-1185">Reference proteome</keyword>
<feature type="region of interest" description="Disordered" evidence="9">
    <location>
        <begin position="246"/>
        <end position="269"/>
    </location>
</feature>
<feature type="domain" description="MANSC" evidence="11">
    <location>
        <begin position="26"/>
        <end position="101"/>
    </location>
</feature>
<dbReference type="Pfam" id="PF07502">
    <property type="entry name" value="MANEC"/>
    <property type="match status" value="1"/>
</dbReference>
<dbReference type="GO" id="GO:0016020">
    <property type="term" value="C:membrane"/>
    <property type="evidence" value="ECO:0007669"/>
    <property type="project" value="UniProtKB-SubCell"/>
</dbReference>
<dbReference type="InterPro" id="IPR013980">
    <property type="entry name" value="MANSC_dom"/>
</dbReference>
<evidence type="ECO:0000256" key="6">
    <source>
        <dbReference type="ARBA" id="ARBA00023157"/>
    </source>
</evidence>
<gene>
    <name evidence="12" type="ORF">WMSIL1_LOCUS2870</name>
</gene>
<feature type="non-terminal residue" evidence="12">
    <location>
        <position position="348"/>
    </location>
</feature>
<proteinExistence type="predicted"/>
<dbReference type="InterPro" id="IPR036055">
    <property type="entry name" value="LDL_receptor-like_sf"/>
</dbReference>
<dbReference type="Pfam" id="PF00057">
    <property type="entry name" value="Ldl_recept_a"/>
    <property type="match status" value="1"/>
</dbReference>
<dbReference type="InterPro" id="IPR011106">
    <property type="entry name" value="MANSC_N"/>
</dbReference>
<dbReference type="SUPFAM" id="SSF57424">
    <property type="entry name" value="LDL receptor-like module"/>
    <property type="match status" value="1"/>
</dbReference>
<evidence type="ECO:0000313" key="13">
    <source>
        <dbReference type="Proteomes" id="UP000321570"/>
    </source>
</evidence>
<keyword evidence="2" id="KW-0812">Transmembrane</keyword>
<comment type="caution">
    <text evidence="8">Lacks conserved residue(s) required for the propagation of feature annotation.</text>
</comment>
<sequence>MFLITLQICTLILSVATKTCEKDFDIKLNTIILTHESEKTGAAFLHKLSADSLEECVKYCCDSTECSVGVFGSKNVDTCFLFNCHEPNVCNFTTKTGYTVFIQRDSKPVLPKIHKVETFPPGALRGMCGPHNPCVAENTICDSGQCVCKAGFIEKRHKCVPSLCGKPDLQFQCDDGTACIAIYDVCNGISECPDGSDEAFCDKSAFLAPLTSPKPPITKSLVTESKPSETLHKIVSSLPSRNHFPGVSRRLYNSRSDGDSSEVDFDSSSKELPAKTFQIMQSRRSYGDRRGYLSPNHFSTIDMNEPTLIVSEPRRKSFLSSEALNSFIDRPPSHLRTYGSYLPPNFPE</sequence>
<keyword evidence="3 10" id="KW-0732">Signal</keyword>
<dbReference type="Proteomes" id="UP000321570">
    <property type="component" value="Unassembled WGS sequence"/>
</dbReference>
<dbReference type="SMART" id="SM00765">
    <property type="entry name" value="MANEC"/>
    <property type="match status" value="1"/>
</dbReference>
<dbReference type="SMART" id="SM00192">
    <property type="entry name" value="LDLa"/>
    <property type="match status" value="1"/>
</dbReference>
<comment type="subcellular location">
    <subcellularLocation>
        <location evidence="1">Membrane</location>
        <topology evidence="1">Single-pass type I membrane protein</topology>
    </subcellularLocation>
</comment>
<evidence type="ECO:0000256" key="8">
    <source>
        <dbReference type="PROSITE-ProRule" id="PRU00124"/>
    </source>
</evidence>
<dbReference type="Gene3D" id="4.10.400.10">
    <property type="entry name" value="Low-density Lipoprotein Receptor"/>
    <property type="match status" value="1"/>
</dbReference>
<keyword evidence="4" id="KW-1133">Transmembrane helix</keyword>
<evidence type="ECO:0000256" key="4">
    <source>
        <dbReference type="ARBA" id="ARBA00022989"/>
    </source>
</evidence>
<evidence type="ECO:0000256" key="7">
    <source>
        <dbReference type="ARBA" id="ARBA00023180"/>
    </source>
</evidence>
<evidence type="ECO:0000313" key="12">
    <source>
        <dbReference type="EMBL" id="VUZ42386.1"/>
    </source>
</evidence>
<evidence type="ECO:0000256" key="2">
    <source>
        <dbReference type="ARBA" id="ARBA00022692"/>
    </source>
</evidence>
<dbReference type="InterPro" id="IPR023415">
    <property type="entry name" value="LDLR_class-A_CS"/>
</dbReference>
<dbReference type="InterPro" id="IPR002172">
    <property type="entry name" value="LDrepeatLR_classA_rpt"/>
</dbReference>
<dbReference type="EMBL" id="CABIJS010000088">
    <property type="protein sequence ID" value="VUZ42386.1"/>
    <property type="molecule type" value="Genomic_DNA"/>
</dbReference>
<accession>A0A564Y5F6</accession>
<protein>
    <recommendedName>
        <fullName evidence="11">MANSC domain-containing protein</fullName>
    </recommendedName>
</protein>
<evidence type="ECO:0000256" key="10">
    <source>
        <dbReference type="SAM" id="SignalP"/>
    </source>
</evidence>
<keyword evidence="6 8" id="KW-1015">Disulfide bond</keyword>
<dbReference type="PANTHER" id="PTHR46876:SF1">
    <property type="entry name" value="LOW-DENSITY LIPOPROTEIN RECEPTOR-RELATED PROTEIN 11"/>
    <property type="match status" value="1"/>
</dbReference>
<evidence type="ECO:0000256" key="1">
    <source>
        <dbReference type="ARBA" id="ARBA00004479"/>
    </source>
</evidence>
<dbReference type="PROSITE" id="PS01209">
    <property type="entry name" value="LDLRA_1"/>
    <property type="match status" value="1"/>
</dbReference>
<keyword evidence="5" id="KW-0472">Membrane</keyword>
<dbReference type="PROSITE" id="PS50986">
    <property type="entry name" value="MANSC"/>
    <property type="match status" value="1"/>
</dbReference>
<reference evidence="12 13" key="1">
    <citation type="submission" date="2019-07" db="EMBL/GenBank/DDBJ databases">
        <authorList>
            <person name="Jastrzebski P J."/>
            <person name="Paukszto L."/>
            <person name="Jastrzebski P J."/>
        </authorList>
    </citation>
    <scope>NUCLEOTIDE SEQUENCE [LARGE SCALE GENOMIC DNA]</scope>
    <source>
        <strain evidence="12 13">WMS-il1</strain>
    </source>
</reference>
<evidence type="ECO:0000256" key="9">
    <source>
        <dbReference type="SAM" id="MobiDB-lite"/>
    </source>
</evidence>
<feature type="chain" id="PRO_5022134293" description="MANSC domain-containing protein" evidence="10">
    <location>
        <begin position="18"/>
        <end position="348"/>
    </location>
</feature>
<dbReference type="PANTHER" id="PTHR46876">
    <property type="entry name" value="LOW-DENSITY LIPOPROTEIN RECEPTOR-RELATED PROTEIN 11"/>
    <property type="match status" value="1"/>
</dbReference>
<dbReference type="PROSITE" id="PS50068">
    <property type="entry name" value="LDLRA_2"/>
    <property type="match status" value="1"/>
</dbReference>